<feature type="transmembrane region" description="Helical" evidence="1">
    <location>
        <begin position="110"/>
        <end position="129"/>
    </location>
</feature>
<evidence type="ECO:0000256" key="1">
    <source>
        <dbReference type="SAM" id="Phobius"/>
    </source>
</evidence>
<dbReference type="AlphaFoldDB" id="A0A511JDB3"/>
<evidence type="ECO:0000313" key="2">
    <source>
        <dbReference type="EMBL" id="GEL95962.1"/>
    </source>
</evidence>
<dbReference type="NCBIfam" id="NF038065">
    <property type="entry name" value="Pr6Pr"/>
    <property type="match status" value="1"/>
</dbReference>
<proteinExistence type="predicted"/>
<protein>
    <recommendedName>
        <fullName evidence="4">Integral membrane regulator</fullName>
    </recommendedName>
</protein>
<organism evidence="2 3">
    <name type="scientific">Cellulomonas composti</name>
    <dbReference type="NCBI Taxonomy" id="266130"/>
    <lineage>
        <taxon>Bacteria</taxon>
        <taxon>Bacillati</taxon>
        <taxon>Actinomycetota</taxon>
        <taxon>Actinomycetes</taxon>
        <taxon>Micrococcales</taxon>
        <taxon>Cellulomonadaceae</taxon>
        <taxon>Cellulomonas</taxon>
    </lineage>
</organism>
<accession>A0A511JDB3</accession>
<feature type="transmembrane region" description="Helical" evidence="1">
    <location>
        <begin position="71"/>
        <end position="90"/>
    </location>
</feature>
<feature type="transmembrane region" description="Helical" evidence="1">
    <location>
        <begin position="14"/>
        <end position="33"/>
    </location>
</feature>
<feature type="transmembrane region" description="Helical" evidence="1">
    <location>
        <begin position="181"/>
        <end position="204"/>
    </location>
</feature>
<dbReference type="EMBL" id="BJWG01000013">
    <property type="protein sequence ID" value="GEL95962.1"/>
    <property type="molecule type" value="Genomic_DNA"/>
</dbReference>
<evidence type="ECO:0008006" key="4">
    <source>
        <dbReference type="Google" id="ProtNLM"/>
    </source>
</evidence>
<keyword evidence="1" id="KW-0472">Membrane</keyword>
<dbReference type="InterPro" id="IPR049713">
    <property type="entry name" value="Pr6Pr-like"/>
</dbReference>
<reference evidence="2 3" key="1">
    <citation type="submission" date="2019-07" db="EMBL/GenBank/DDBJ databases">
        <title>Whole genome shotgun sequence of Cellulomonas composti NBRC 100758.</title>
        <authorList>
            <person name="Hosoyama A."/>
            <person name="Uohara A."/>
            <person name="Ohji S."/>
            <person name="Ichikawa N."/>
        </authorList>
    </citation>
    <scope>NUCLEOTIDE SEQUENCE [LARGE SCALE GENOMIC DNA]</scope>
    <source>
        <strain evidence="2 3">NBRC 100758</strain>
    </source>
</reference>
<keyword evidence="1" id="KW-0812">Transmembrane</keyword>
<evidence type="ECO:0000313" key="3">
    <source>
        <dbReference type="Proteomes" id="UP000321720"/>
    </source>
</evidence>
<comment type="caution">
    <text evidence="2">The sequence shown here is derived from an EMBL/GenBank/DDBJ whole genome shotgun (WGS) entry which is preliminary data.</text>
</comment>
<gene>
    <name evidence="2" type="ORF">CCO02nite_26200</name>
</gene>
<dbReference type="Proteomes" id="UP000321720">
    <property type="component" value="Unassembled WGS sequence"/>
</dbReference>
<feature type="transmembrane region" description="Helical" evidence="1">
    <location>
        <begin position="39"/>
        <end position="59"/>
    </location>
</feature>
<feature type="transmembrane region" description="Helical" evidence="1">
    <location>
        <begin position="141"/>
        <end position="161"/>
    </location>
</feature>
<dbReference type="RefSeq" id="WP_186812698.1">
    <property type="nucleotide sequence ID" value="NZ_BJWG01000013.1"/>
</dbReference>
<keyword evidence="1" id="KW-1133">Transmembrane helix</keyword>
<keyword evidence="3" id="KW-1185">Reference proteome</keyword>
<name>A0A511JDB3_9CELL</name>
<sequence>MTAAGPVDGRVARLVRAAAVVALLVGVLCQFVQDTDPTFPLLYFTVCSAILAAATLLAAQARPSSVALDDVRGATTVAVVLSGLIFATVLAPVNNGGPWFAPHDDTWVRAATLLLHGIGPVLVVADFLLHPLRTRSGTLRTASLWCLWPVAWALVALPLDVTGAAQTPYEFLRIRDAGDVLPVLGAIVGLFVIVVALGAALIVAHRRLHRQGSS</sequence>